<evidence type="ECO:0000313" key="2">
    <source>
        <dbReference type="EMBL" id="CAD6440094.1"/>
    </source>
</evidence>
<dbReference type="OrthoDB" id="10449545at2759"/>
<sequence>MESMRNDKPKLSRAQGSSNHSQRLPPIRPPPAPGSIRAILLENCTTRLFVHPFDWTADHYRALHIELVTSANVEEPIAEDIKSQIAESRIIEGALWDVNGCDLIKRDKAIRSLVINMAKVIAKLHDVLVAWPRSRSTSEVDSRLPIWAYTHRKCTIAARRNWYKSKKKLWSFVWNEAIRKQELPIDPIYIAILIALAQ</sequence>
<gene>
    <name evidence="2" type="ORF">SCLTRI_LOCUS712</name>
</gene>
<name>A0A8H2VM36_9HELO</name>
<reference evidence="2" key="1">
    <citation type="submission" date="2020-10" db="EMBL/GenBank/DDBJ databases">
        <authorList>
            <person name="Kusch S."/>
        </authorList>
    </citation>
    <scope>NUCLEOTIDE SEQUENCE</scope>
    <source>
        <strain evidence="2">SwB9</strain>
    </source>
</reference>
<feature type="compositionally biased region" description="Basic and acidic residues" evidence="1">
    <location>
        <begin position="1"/>
        <end position="10"/>
    </location>
</feature>
<comment type="caution">
    <text evidence="2">The sequence shown here is derived from an EMBL/GenBank/DDBJ whole genome shotgun (WGS) entry which is preliminary data.</text>
</comment>
<proteinExistence type="predicted"/>
<dbReference type="EMBL" id="CAJHIA010000002">
    <property type="protein sequence ID" value="CAD6440094.1"/>
    <property type="molecule type" value="Genomic_DNA"/>
</dbReference>
<evidence type="ECO:0000256" key="1">
    <source>
        <dbReference type="SAM" id="MobiDB-lite"/>
    </source>
</evidence>
<dbReference type="Proteomes" id="UP000624404">
    <property type="component" value="Unassembled WGS sequence"/>
</dbReference>
<dbReference type="AlphaFoldDB" id="A0A8H2VM36"/>
<feature type="region of interest" description="Disordered" evidence="1">
    <location>
        <begin position="1"/>
        <end position="30"/>
    </location>
</feature>
<evidence type="ECO:0000313" key="3">
    <source>
        <dbReference type="Proteomes" id="UP000624404"/>
    </source>
</evidence>
<keyword evidence="3" id="KW-1185">Reference proteome</keyword>
<organism evidence="2 3">
    <name type="scientific">Sclerotinia trifoliorum</name>
    <dbReference type="NCBI Taxonomy" id="28548"/>
    <lineage>
        <taxon>Eukaryota</taxon>
        <taxon>Fungi</taxon>
        <taxon>Dikarya</taxon>
        <taxon>Ascomycota</taxon>
        <taxon>Pezizomycotina</taxon>
        <taxon>Leotiomycetes</taxon>
        <taxon>Helotiales</taxon>
        <taxon>Sclerotiniaceae</taxon>
        <taxon>Sclerotinia</taxon>
    </lineage>
</organism>
<accession>A0A8H2VM36</accession>
<protein>
    <submittedName>
        <fullName evidence="2">4a608d2f-7831-4d0c-93f5-93d004504c8c</fullName>
    </submittedName>
</protein>